<evidence type="ECO:0000313" key="3">
    <source>
        <dbReference type="EMBL" id="GEU28790.1"/>
    </source>
</evidence>
<dbReference type="Gene3D" id="4.10.60.10">
    <property type="entry name" value="Zinc finger, CCHC-type"/>
    <property type="match status" value="1"/>
</dbReference>
<dbReference type="GO" id="GO:0003676">
    <property type="term" value="F:nucleic acid binding"/>
    <property type="evidence" value="ECO:0007669"/>
    <property type="project" value="InterPro"/>
</dbReference>
<dbReference type="InterPro" id="IPR036875">
    <property type="entry name" value="Znf_CCHC_sf"/>
</dbReference>
<dbReference type="GO" id="GO:0003964">
    <property type="term" value="F:RNA-directed DNA polymerase activity"/>
    <property type="evidence" value="ECO:0007669"/>
    <property type="project" value="UniProtKB-KW"/>
</dbReference>
<dbReference type="InterPro" id="IPR001878">
    <property type="entry name" value="Znf_CCHC"/>
</dbReference>
<reference evidence="3" key="1">
    <citation type="journal article" date="2019" name="Sci. Rep.">
        <title>Draft genome of Tanacetum cinerariifolium, the natural source of mosquito coil.</title>
        <authorList>
            <person name="Yamashiro T."/>
            <person name="Shiraishi A."/>
            <person name="Satake H."/>
            <person name="Nakayama K."/>
        </authorList>
    </citation>
    <scope>NUCLEOTIDE SEQUENCE</scope>
</reference>
<dbReference type="EMBL" id="BKCJ010000021">
    <property type="protein sequence ID" value="GEU28790.1"/>
    <property type="molecule type" value="Genomic_DNA"/>
</dbReference>
<organism evidence="3">
    <name type="scientific">Tanacetum cinerariifolium</name>
    <name type="common">Dalmatian daisy</name>
    <name type="synonym">Chrysanthemum cinerariifolium</name>
    <dbReference type="NCBI Taxonomy" id="118510"/>
    <lineage>
        <taxon>Eukaryota</taxon>
        <taxon>Viridiplantae</taxon>
        <taxon>Streptophyta</taxon>
        <taxon>Embryophyta</taxon>
        <taxon>Tracheophyta</taxon>
        <taxon>Spermatophyta</taxon>
        <taxon>Magnoliopsida</taxon>
        <taxon>eudicotyledons</taxon>
        <taxon>Gunneridae</taxon>
        <taxon>Pentapetalae</taxon>
        <taxon>asterids</taxon>
        <taxon>campanulids</taxon>
        <taxon>Asterales</taxon>
        <taxon>Asteraceae</taxon>
        <taxon>Asteroideae</taxon>
        <taxon>Anthemideae</taxon>
        <taxon>Anthemidinae</taxon>
        <taxon>Tanacetum</taxon>
    </lineage>
</organism>
<proteinExistence type="predicted"/>
<accession>A0A699GGP8</accession>
<dbReference type="PROSITE" id="PS50158">
    <property type="entry name" value="ZF_CCHC"/>
    <property type="match status" value="1"/>
</dbReference>
<keyword evidence="3" id="KW-0695">RNA-directed DNA polymerase</keyword>
<keyword evidence="1" id="KW-0862">Zinc</keyword>
<keyword evidence="3" id="KW-0548">Nucleotidyltransferase</keyword>
<dbReference type="SMART" id="SM00343">
    <property type="entry name" value="ZnF_C2HC"/>
    <property type="match status" value="1"/>
</dbReference>
<sequence length="359" mass="40531">MSKHRDLVQELNIFKEHLLILKQAKLDFLIMQHVNIEILKENQNLRKELKEQTAITKTWLNSFNKVNQRINEQIPTQKKIILGVDGLTKVPFNFRQKDLVFVKSLVDDTKVSIRGVERPWLSKATADESSVCSTPLPPLKKLDGVEPVSGPKTIKSILMSKSTFKAEALKGVIINEPSSAPAKVRLAKRLTNDSYDDLFDYLQQFKKLVNASRAKKLEKSHDPLALVAHTGSSSRTSSPYYVIHPSLVVDYDDDYQGDTIQNNSIDPLTSAMILLARDRVNIQSKNFGNDGRNTRHSYVQEEVTVSRNVQNDAGKIQRTLLTVSSGSVANAQCYNCSEKGHYASNCPKPRIRDSKYFME</sequence>
<feature type="domain" description="CCHC-type" evidence="2">
    <location>
        <begin position="333"/>
        <end position="348"/>
    </location>
</feature>
<comment type="caution">
    <text evidence="3">The sequence shown here is derived from an EMBL/GenBank/DDBJ whole genome shotgun (WGS) entry which is preliminary data.</text>
</comment>
<evidence type="ECO:0000259" key="2">
    <source>
        <dbReference type="PROSITE" id="PS50158"/>
    </source>
</evidence>
<dbReference type="Pfam" id="PF00098">
    <property type="entry name" value="zf-CCHC"/>
    <property type="match status" value="1"/>
</dbReference>
<dbReference type="AlphaFoldDB" id="A0A699GGP8"/>
<dbReference type="GO" id="GO:0008270">
    <property type="term" value="F:zinc ion binding"/>
    <property type="evidence" value="ECO:0007669"/>
    <property type="project" value="UniProtKB-KW"/>
</dbReference>
<gene>
    <name evidence="3" type="ORF">Tci_000768</name>
</gene>
<dbReference type="SUPFAM" id="SSF57756">
    <property type="entry name" value="Retrovirus zinc finger-like domains"/>
    <property type="match status" value="1"/>
</dbReference>
<keyword evidence="1" id="KW-0863">Zinc-finger</keyword>
<name>A0A699GGP8_TANCI</name>
<evidence type="ECO:0000256" key="1">
    <source>
        <dbReference type="PROSITE-ProRule" id="PRU00047"/>
    </source>
</evidence>
<keyword evidence="1" id="KW-0479">Metal-binding</keyword>
<protein>
    <submittedName>
        <fullName evidence="3">Reverse transcriptase domain-containing protein</fullName>
    </submittedName>
</protein>
<keyword evidence="3" id="KW-0808">Transferase</keyword>